<reference evidence="5 6" key="1">
    <citation type="submission" date="2019-12" db="EMBL/GenBank/DDBJ databases">
        <title>The draft genomic sequence of strain Chitinophaga oryziterrae JCM 16595.</title>
        <authorList>
            <person name="Zhang X."/>
        </authorList>
    </citation>
    <scope>NUCLEOTIDE SEQUENCE [LARGE SCALE GENOMIC DNA]</scope>
    <source>
        <strain evidence="5 6">JCM 16595</strain>
    </source>
</reference>
<dbReference type="Pfam" id="PF12833">
    <property type="entry name" value="HTH_18"/>
    <property type="match status" value="1"/>
</dbReference>
<organism evidence="5 6">
    <name type="scientific">Chitinophaga oryziterrae</name>
    <dbReference type="NCBI Taxonomy" id="1031224"/>
    <lineage>
        <taxon>Bacteria</taxon>
        <taxon>Pseudomonadati</taxon>
        <taxon>Bacteroidota</taxon>
        <taxon>Chitinophagia</taxon>
        <taxon>Chitinophagales</taxon>
        <taxon>Chitinophagaceae</taxon>
        <taxon>Chitinophaga</taxon>
    </lineage>
</organism>
<dbReference type="GO" id="GO:0043565">
    <property type="term" value="F:sequence-specific DNA binding"/>
    <property type="evidence" value="ECO:0007669"/>
    <property type="project" value="InterPro"/>
</dbReference>
<evidence type="ECO:0000259" key="4">
    <source>
        <dbReference type="PROSITE" id="PS01124"/>
    </source>
</evidence>
<name>A0A6N8J772_9BACT</name>
<dbReference type="Gene3D" id="1.10.10.60">
    <property type="entry name" value="Homeodomain-like"/>
    <property type="match status" value="1"/>
</dbReference>
<keyword evidence="6" id="KW-1185">Reference proteome</keyword>
<evidence type="ECO:0000256" key="2">
    <source>
        <dbReference type="ARBA" id="ARBA00023125"/>
    </source>
</evidence>
<dbReference type="AlphaFoldDB" id="A0A6N8J772"/>
<dbReference type="SMART" id="SM00342">
    <property type="entry name" value="HTH_ARAC"/>
    <property type="match status" value="1"/>
</dbReference>
<keyword evidence="3" id="KW-0804">Transcription</keyword>
<dbReference type="PRINTS" id="PR00032">
    <property type="entry name" value="HTHARAC"/>
</dbReference>
<feature type="domain" description="HTH araC/xylS-type" evidence="4">
    <location>
        <begin position="234"/>
        <end position="332"/>
    </location>
</feature>
<dbReference type="InterPro" id="IPR018062">
    <property type="entry name" value="HTH_AraC-typ_CS"/>
</dbReference>
<dbReference type="InterPro" id="IPR018060">
    <property type="entry name" value="HTH_AraC"/>
</dbReference>
<protein>
    <submittedName>
        <fullName evidence="5">Helix-turn-helix domain-containing protein</fullName>
    </submittedName>
</protein>
<dbReference type="InterPro" id="IPR020449">
    <property type="entry name" value="Tscrpt_reg_AraC-type_HTH"/>
</dbReference>
<dbReference type="InterPro" id="IPR009057">
    <property type="entry name" value="Homeodomain-like_sf"/>
</dbReference>
<keyword evidence="1" id="KW-0805">Transcription regulation</keyword>
<sequence length="334" mass="37981">MLDKKTSIPMNFQLPDSLAFEAETIDHIPIKHRRLQLPFAGTRTIYTTGAAGTFIHQQVEIGDHLYAEQYFEPTADTEVYISATEPMLVLYGILSGNMHLKYPDGRMFPQSKKRALHYFPAGFSYTVATLAGQKYHSIYVIPSVQLLTELAVSYPQLATLLSLLKRNSPSHDVLPYRKFNGDARNELDKMKNWALSGQANPIYYNSRISDFVISYLEDIQQESKTVSAITKKIEDFIAQVEQHPEKQVNVNQQAQQIGLSPRALENAFKARKGTTVIMYIQQKRLEKAKELISGTTNSIAEISFEVGYTDHSYFSRIFKRSTGKTPNEYRKNGH</sequence>
<dbReference type="EMBL" id="WRXO01000002">
    <property type="protein sequence ID" value="MVT40774.1"/>
    <property type="molecule type" value="Genomic_DNA"/>
</dbReference>
<dbReference type="PROSITE" id="PS00041">
    <property type="entry name" value="HTH_ARAC_FAMILY_1"/>
    <property type="match status" value="1"/>
</dbReference>
<gene>
    <name evidence="5" type="ORF">GO495_09310</name>
</gene>
<evidence type="ECO:0000256" key="3">
    <source>
        <dbReference type="ARBA" id="ARBA00023163"/>
    </source>
</evidence>
<evidence type="ECO:0000256" key="1">
    <source>
        <dbReference type="ARBA" id="ARBA00023015"/>
    </source>
</evidence>
<dbReference type="PANTHER" id="PTHR43280">
    <property type="entry name" value="ARAC-FAMILY TRANSCRIPTIONAL REGULATOR"/>
    <property type="match status" value="1"/>
</dbReference>
<dbReference type="SUPFAM" id="SSF46689">
    <property type="entry name" value="Homeodomain-like"/>
    <property type="match status" value="1"/>
</dbReference>
<evidence type="ECO:0000313" key="5">
    <source>
        <dbReference type="EMBL" id="MVT40774.1"/>
    </source>
</evidence>
<evidence type="ECO:0000313" key="6">
    <source>
        <dbReference type="Proteomes" id="UP000468388"/>
    </source>
</evidence>
<proteinExistence type="predicted"/>
<keyword evidence="2" id="KW-0238">DNA-binding</keyword>
<dbReference type="PROSITE" id="PS01124">
    <property type="entry name" value="HTH_ARAC_FAMILY_2"/>
    <property type="match status" value="1"/>
</dbReference>
<dbReference type="Proteomes" id="UP000468388">
    <property type="component" value="Unassembled WGS sequence"/>
</dbReference>
<comment type="caution">
    <text evidence="5">The sequence shown here is derived from an EMBL/GenBank/DDBJ whole genome shotgun (WGS) entry which is preliminary data.</text>
</comment>
<accession>A0A6N8J772</accession>
<dbReference type="GO" id="GO:0003700">
    <property type="term" value="F:DNA-binding transcription factor activity"/>
    <property type="evidence" value="ECO:0007669"/>
    <property type="project" value="InterPro"/>
</dbReference>
<dbReference type="PANTHER" id="PTHR43280:SF2">
    <property type="entry name" value="HTH-TYPE TRANSCRIPTIONAL REGULATOR EXSA"/>
    <property type="match status" value="1"/>
</dbReference>